<evidence type="ECO:0000313" key="2">
    <source>
        <dbReference type="EMBL" id="ORY13119.1"/>
    </source>
</evidence>
<feature type="compositionally biased region" description="Low complexity" evidence="1">
    <location>
        <begin position="312"/>
        <end position="325"/>
    </location>
</feature>
<dbReference type="AlphaFoldDB" id="A0A1Y1ZS77"/>
<dbReference type="EMBL" id="MCOG01000364">
    <property type="protein sequence ID" value="ORY13119.1"/>
    <property type="molecule type" value="Genomic_DNA"/>
</dbReference>
<dbReference type="Proteomes" id="UP000193920">
    <property type="component" value="Unassembled WGS sequence"/>
</dbReference>
<comment type="caution">
    <text evidence="2">The sequence shown here is derived from an EMBL/GenBank/DDBJ whole genome shotgun (WGS) entry which is preliminary data.</text>
</comment>
<evidence type="ECO:0000256" key="1">
    <source>
        <dbReference type="SAM" id="MobiDB-lite"/>
    </source>
</evidence>
<sequence length="371" mass="44018">MEVPEYKSDDENEIKKKNNYISLVYTSIILKHMFAQIISGLIEYIELYDSDFDTTVQRIFNSNSLQDELDTTKYSSEHKIKPHLILMDTIKSDKNFSSVFKINKFTNKIDLNDLLLLKFKGNDIISLSTIKSLEFALYMNQPNKWSVVGYNNICRLRNILFLYTNIKYKKMEFNASMLIQEDRECTYLTKNIPHEFLLSNNSYRTDPAIMYLYKRRFYSTYQANRIFLYRVILRLLLYSVSSFDLISNIKGKISNIDTQNNVSEKSICERNKYIYIYYDKNKNKDTLESKSKNKKNNNINNIKIEMNNEITNQQNNNNSNNSFYNTDDKDYKPKVKKIKVDKENNFKEDNCEESISNTNNDKNKRNINSKK</sequence>
<feature type="region of interest" description="Disordered" evidence="1">
    <location>
        <begin position="351"/>
        <end position="371"/>
    </location>
</feature>
<name>A0A1Y1ZS77_9FUNG</name>
<protein>
    <submittedName>
        <fullName evidence="2">Uncharacterized protein</fullName>
    </submittedName>
</protein>
<organism evidence="2 3">
    <name type="scientific">Neocallimastix californiae</name>
    <dbReference type="NCBI Taxonomy" id="1754190"/>
    <lineage>
        <taxon>Eukaryota</taxon>
        <taxon>Fungi</taxon>
        <taxon>Fungi incertae sedis</taxon>
        <taxon>Chytridiomycota</taxon>
        <taxon>Chytridiomycota incertae sedis</taxon>
        <taxon>Neocallimastigomycetes</taxon>
        <taxon>Neocallimastigales</taxon>
        <taxon>Neocallimastigaceae</taxon>
        <taxon>Neocallimastix</taxon>
    </lineage>
</organism>
<evidence type="ECO:0000313" key="3">
    <source>
        <dbReference type="Proteomes" id="UP000193920"/>
    </source>
</evidence>
<keyword evidence="3" id="KW-1185">Reference proteome</keyword>
<accession>A0A1Y1ZS77</accession>
<reference evidence="2 3" key="1">
    <citation type="submission" date="2016-08" db="EMBL/GenBank/DDBJ databases">
        <title>A Parts List for Fungal Cellulosomes Revealed by Comparative Genomics.</title>
        <authorList>
            <consortium name="DOE Joint Genome Institute"/>
            <person name="Haitjema C.H."/>
            <person name="Gilmore S.P."/>
            <person name="Henske J.K."/>
            <person name="Solomon K.V."/>
            <person name="De Groot R."/>
            <person name="Kuo A."/>
            <person name="Mondo S.J."/>
            <person name="Salamov A.A."/>
            <person name="Labutti K."/>
            <person name="Zhao Z."/>
            <person name="Chiniquy J."/>
            <person name="Barry K."/>
            <person name="Brewer H.M."/>
            <person name="Purvine S.O."/>
            <person name="Wright A.T."/>
            <person name="Boxma B."/>
            <person name="Van Alen T."/>
            <person name="Hackstein J.H."/>
            <person name="Baker S.E."/>
            <person name="Grigoriev I.V."/>
            <person name="O'Malley M.A."/>
        </authorList>
    </citation>
    <scope>NUCLEOTIDE SEQUENCE [LARGE SCALE GENOMIC DNA]</scope>
    <source>
        <strain evidence="2 3">G1</strain>
    </source>
</reference>
<feature type="region of interest" description="Disordered" evidence="1">
    <location>
        <begin position="312"/>
        <end position="334"/>
    </location>
</feature>
<gene>
    <name evidence="2" type="ORF">LY90DRAFT_186849</name>
</gene>
<dbReference type="STRING" id="1754190.A0A1Y1ZS77"/>
<proteinExistence type="predicted"/>